<dbReference type="Pfam" id="PF07969">
    <property type="entry name" value="Amidohydro_3"/>
    <property type="match status" value="1"/>
</dbReference>
<dbReference type="PANTHER" id="PTHR22642">
    <property type="entry name" value="IMIDAZOLONEPROPIONASE"/>
    <property type="match status" value="1"/>
</dbReference>
<reference evidence="2 3" key="1">
    <citation type="submission" date="2022-07" db="EMBL/GenBank/DDBJ databases">
        <authorList>
            <person name="Phongsopitanun W."/>
            <person name="Tanasupawat S."/>
        </authorList>
    </citation>
    <scope>NUCLEOTIDE SEQUENCE [LARGE SCALE GENOMIC DNA]</scope>
    <source>
        <strain evidence="2 3">RCU-064</strain>
    </source>
</reference>
<feature type="domain" description="Amidohydrolase 3" evidence="1">
    <location>
        <begin position="20"/>
        <end position="513"/>
    </location>
</feature>
<keyword evidence="3" id="KW-1185">Reference proteome</keyword>
<dbReference type="SUPFAM" id="SSF51556">
    <property type="entry name" value="Metallo-dependent hydrolases"/>
    <property type="match status" value="1"/>
</dbReference>
<protein>
    <submittedName>
        <fullName evidence="2">Amidohydrolase</fullName>
    </submittedName>
</protein>
<dbReference type="InterPro" id="IPR013108">
    <property type="entry name" value="Amidohydro_3"/>
</dbReference>
<sequence>MIDRVGCDEEVLRDRGTDTQVIHLAGDVVLPGLHDLHVHPIYAGIRQRRCRIPQGSNLEETLRIVKEYADAAEPGEWALGGQWDVHALGCVPNRHMLDSVAPDVPVQLEDTSGHSSWANSAALARAGISAETPDPEGGIFERDAAGEPTGIQRETAAHLLAEAAPKPNGPEVESALVWSLNEMLSFGITSFTEAALGFTAGSRIEMAAYAALARRAEIKQRVRVCTTWSPDDAEANEMIERRNFFAFERLVPDGIKIFLDGVPTDGHTAAMIEPYADTVKGRDDHASRHGMLQIPAEVLNDAVARFDRMGLTVKFHAAGDAAVRAALDAIGVARERNGFGPQMHNVGHCTFVAKTDIERASRIGATFEVSPYLWQPAPICSDIASAVGPETIERVWPIREMLDAHALVVPGSDWSVVPSVNPWAAIETLVTRQEPGGSAESFGPSQGITLEQALEIFTVNAARQEGAADRIGTIEPGLLADIIVVDQNPFEVPITQVHATEVKLTLVEGEIVFDRRPA</sequence>
<dbReference type="Gene3D" id="3.20.20.140">
    <property type="entry name" value="Metal-dependent hydrolases"/>
    <property type="match status" value="1"/>
</dbReference>
<dbReference type="InterPro" id="IPR011059">
    <property type="entry name" value="Metal-dep_hydrolase_composite"/>
</dbReference>
<comment type="caution">
    <text evidence="2">The sequence shown here is derived from an EMBL/GenBank/DDBJ whole genome shotgun (WGS) entry which is preliminary data.</text>
</comment>
<dbReference type="Gene3D" id="2.30.40.10">
    <property type="entry name" value="Urease, subunit C, domain 1"/>
    <property type="match status" value="1"/>
</dbReference>
<dbReference type="InterPro" id="IPR032466">
    <property type="entry name" value="Metal_Hydrolase"/>
</dbReference>
<dbReference type="SUPFAM" id="SSF51338">
    <property type="entry name" value="Composite domain of metallo-dependent hydrolases"/>
    <property type="match status" value="1"/>
</dbReference>
<accession>A0ABT1UPQ9</accession>
<proteinExistence type="predicted"/>
<evidence type="ECO:0000313" key="3">
    <source>
        <dbReference type="Proteomes" id="UP001204746"/>
    </source>
</evidence>
<dbReference type="RefSeq" id="WP_256648305.1">
    <property type="nucleotide sequence ID" value="NZ_JANIAA010000001.1"/>
</dbReference>
<dbReference type="InterPro" id="IPR033932">
    <property type="entry name" value="YtcJ-like"/>
</dbReference>
<dbReference type="EMBL" id="JANIAA010000001">
    <property type="protein sequence ID" value="MCQ8187118.1"/>
    <property type="molecule type" value="Genomic_DNA"/>
</dbReference>
<dbReference type="Gene3D" id="3.10.310.70">
    <property type="match status" value="1"/>
</dbReference>
<name>A0ABT1UPQ9_9ACTN</name>
<dbReference type="CDD" id="cd01300">
    <property type="entry name" value="YtcJ_like"/>
    <property type="match status" value="1"/>
</dbReference>
<evidence type="ECO:0000313" key="2">
    <source>
        <dbReference type="EMBL" id="MCQ8187118.1"/>
    </source>
</evidence>
<dbReference type="PANTHER" id="PTHR22642:SF2">
    <property type="entry name" value="PROTEIN LONG AFTER FAR-RED 3"/>
    <property type="match status" value="1"/>
</dbReference>
<evidence type="ECO:0000259" key="1">
    <source>
        <dbReference type="Pfam" id="PF07969"/>
    </source>
</evidence>
<organism evidence="2 3">
    <name type="scientific">Streptomyces rugosispiralis</name>
    <dbReference type="NCBI Taxonomy" id="2967341"/>
    <lineage>
        <taxon>Bacteria</taxon>
        <taxon>Bacillati</taxon>
        <taxon>Actinomycetota</taxon>
        <taxon>Actinomycetes</taxon>
        <taxon>Kitasatosporales</taxon>
        <taxon>Streptomycetaceae</taxon>
        <taxon>Streptomyces</taxon>
    </lineage>
</organism>
<gene>
    <name evidence="2" type="ORF">NP777_02395</name>
</gene>
<dbReference type="Proteomes" id="UP001204746">
    <property type="component" value="Unassembled WGS sequence"/>
</dbReference>